<dbReference type="SUPFAM" id="SSF74650">
    <property type="entry name" value="Galactose mutarotase-like"/>
    <property type="match status" value="1"/>
</dbReference>
<evidence type="ECO:0000259" key="3">
    <source>
        <dbReference type="Pfam" id="PF01055"/>
    </source>
</evidence>
<dbReference type="PANTHER" id="PTHR22762:SF165">
    <property type="entry name" value="PUTATIVE (AFU_ORTHOLOGUE AFUA_1G06560)-RELATED"/>
    <property type="match status" value="1"/>
</dbReference>
<dbReference type="SUPFAM" id="SSF51445">
    <property type="entry name" value="(Trans)glycosidases"/>
    <property type="match status" value="1"/>
</dbReference>
<dbReference type="GO" id="GO:0005975">
    <property type="term" value="P:carbohydrate metabolic process"/>
    <property type="evidence" value="ECO:0007669"/>
    <property type="project" value="InterPro"/>
</dbReference>
<dbReference type="InterPro" id="IPR017853">
    <property type="entry name" value="GH"/>
</dbReference>
<dbReference type="InterPro" id="IPR000322">
    <property type="entry name" value="Glyco_hydro_31_TIM"/>
</dbReference>
<dbReference type="Pfam" id="PF21365">
    <property type="entry name" value="Glyco_hydro_31_3rd"/>
    <property type="match status" value="1"/>
</dbReference>
<dbReference type="OrthoDB" id="176168at2"/>
<keyword evidence="7" id="KW-1185">Reference proteome</keyword>
<evidence type="ECO:0000259" key="5">
    <source>
        <dbReference type="Pfam" id="PF21365"/>
    </source>
</evidence>
<dbReference type="Gene3D" id="2.60.40.1180">
    <property type="entry name" value="Golgi alpha-mannosidase II"/>
    <property type="match status" value="1"/>
</dbReference>
<protein>
    <submittedName>
        <fullName evidence="6">Alpha-glucosidase</fullName>
    </submittedName>
</protein>
<dbReference type="InterPro" id="IPR011013">
    <property type="entry name" value="Gal_mutarotase_sf_dom"/>
</dbReference>
<feature type="domain" description="Glycoside hydrolase family 31 N-terminal" evidence="4">
    <location>
        <begin position="33"/>
        <end position="220"/>
    </location>
</feature>
<dbReference type="PANTHER" id="PTHR22762">
    <property type="entry name" value="ALPHA-GLUCOSIDASE"/>
    <property type="match status" value="1"/>
</dbReference>
<dbReference type="CDD" id="cd14752">
    <property type="entry name" value="GH31_N"/>
    <property type="match status" value="1"/>
</dbReference>
<dbReference type="GO" id="GO:0030246">
    <property type="term" value="F:carbohydrate binding"/>
    <property type="evidence" value="ECO:0007669"/>
    <property type="project" value="InterPro"/>
</dbReference>
<reference evidence="6 7" key="1">
    <citation type="submission" date="2016-05" db="EMBL/GenBank/DDBJ databases">
        <title>Complete genome sequence of Novosphingobium guangzhouense SA925(T).</title>
        <authorList>
            <person name="Sha S."/>
        </authorList>
    </citation>
    <scope>NUCLEOTIDE SEQUENCE [LARGE SCALE GENOMIC DNA]</scope>
    <source>
        <strain evidence="6 7">SA925</strain>
    </source>
</reference>
<sequence length="799" mass="88905">MRQATLSRPPLFHVAERDTGRVTLRSDTSAVAHVFVLEEDVVRLLLLPEGSVKGPPSWAVAPGAEDVAEPGRDRMSVEGFACPDYRLDETGGTLVIETAHMRLTIRLDGFHCRWEQRFGDGWQLMMADRPTQSYDFGWWDGRVAHYVARPAGERYYGLGERSGGMDRAGRRLRMTNLDPMGYDAQSSDPLYKTIPYLLVADAQNVCHGAFYDIMADVTVDLGEELDNYHGHYRSVVAESGDLDLYMIAGPDALAVTRRFTWLTGRPALMPRWALGYSGSTMTYTDAPDAQARMQDFVDKLEEHDIGCTSFHLSSGYTSIGPKRYVFNWNRDKFPDPAAFVEGYRAAGIELVPNIKPAFLRDHPRFAELAEAGLLVADADGTPTEVQFWDELGSFIDLTKPEGAAWWRAQVKEALLDYGIRSTWNDNNEYGVWDRRALFDFFGSPRPAAEARPLQSLLMMRASRRAQVEHDGARRPYVVSRSGMAGLHRYAQTWTGDNRTDWKTIRYNAKMGLGLALSGVSNSGHDVGGFAGRKPEPELFLRWVQAGVLMPRFSIHSWNDDASVNEPWMYPEQLPAMRRLMALRQTLIPYFSDLLWRYHRDYEPVSRPLWLDFPEDAAAWKDDDTHLLGRDLLVVLACEEGVETVEATLPAAADWIDPWTGAVRSGGEAVTLAAPLEGLPPVLARAGSAIPVNLASGGVKPGVFERGLWLFPPTRGEAAEWSFHEDDGEGYGDADVWSGTCRATPDAVTVTLARSGRGVFGDETITLLLPPGDSRKLTVDGYACTAFEHDGRKAVRITVA</sequence>
<dbReference type="Pfam" id="PF01055">
    <property type="entry name" value="Glyco_hydro_31_2nd"/>
    <property type="match status" value="1"/>
</dbReference>
<evidence type="ECO:0000256" key="2">
    <source>
        <dbReference type="RuleBase" id="RU361185"/>
    </source>
</evidence>
<organism evidence="6 7">
    <name type="scientific">Novosphingobium guangzhouense</name>
    <dbReference type="NCBI Taxonomy" id="1850347"/>
    <lineage>
        <taxon>Bacteria</taxon>
        <taxon>Pseudomonadati</taxon>
        <taxon>Pseudomonadota</taxon>
        <taxon>Alphaproteobacteria</taxon>
        <taxon>Sphingomonadales</taxon>
        <taxon>Sphingomonadaceae</taxon>
        <taxon>Novosphingobium</taxon>
    </lineage>
</organism>
<dbReference type="AlphaFoldDB" id="A0A2K2FXF3"/>
<feature type="domain" description="Glycoside hydrolase family 31 TIM barrel" evidence="3">
    <location>
        <begin position="266"/>
        <end position="590"/>
    </location>
</feature>
<dbReference type="EMBL" id="LYMM01000051">
    <property type="protein sequence ID" value="PNU03448.1"/>
    <property type="molecule type" value="Genomic_DNA"/>
</dbReference>
<dbReference type="InterPro" id="IPR013780">
    <property type="entry name" value="Glyco_hydro_b"/>
</dbReference>
<evidence type="ECO:0000259" key="4">
    <source>
        <dbReference type="Pfam" id="PF13802"/>
    </source>
</evidence>
<dbReference type="Gene3D" id="3.20.20.80">
    <property type="entry name" value="Glycosidases"/>
    <property type="match status" value="1"/>
</dbReference>
<keyword evidence="2" id="KW-0326">Glycosidase</keyword>
<accession>A0A2K2FXF3</accession>
<dbReference type="CDD" id="cd06599">
    <property type="entry name" value="GH31_glycosidase_Aec37"/>
    <property type="match status" value="1"/>
</dbReference>
<feature type="domain" description="Glycosyl hydrolase family 31 C-terminal" evidence="5">
    <location>
        <begin position="602"/>
        <end position="689"/>
    </location>
</feature>
<dbReference type="SUPFAM" id="SSF51011">
    <property type="entry name" value="Glycosyl hydrolase domain"/>
    <property type="match status" value="1"/>
</dbReference>
<comment type="caution">
    <text evidence="6">The sequence shown here is derived from an EMBL/GenBank/DDBJ whole genome shotgun (WGS) entry which is preliminary data.</text>
</comment>
<gene>
    <name evidence="6" type="ORF">A8V01_07005</name>
</gene>
<keyword evidence="2" id="KW-0378">Hydrolase</keyword>
<dbReference type="Proteomes" id="UP000236327">
    <property type="component" value="Unassembled WGS sequence"/>
</dbReference>
<evidence type="ECO:0000313" key="7">
    <source>
        <dbReference type="Proteomes" id="UP000236327"/>
    </source>
</evidence>
<dbReference type="InterPro" id="IPR025887">
    <property type="entry name" value="Glyco_hydro_31_N_dom"/>
</dbReference>
<name>A0A2K2FXF3_9SPHN</name>
<dbReference type="Pfam" id="PF13802">
    <property type="entry name" value="Gal_mutarotas_2"/>
    <property type="match status" value="1"/>
</dbReference>
<evidence type="ECO:0000313" key="6">
    <source>
        <dbReference type="EMBL" id="PNU03448.1"/>
    </source>
</evidence>
<evidence type="ECO:0000256" key="1">
    <source>
        <dbReference type="ARBA" id="ARBA00007806"/>
    </source>
</evidence>
<dbReference type="InterPro" id="IPR048395">
    <property type="entry name" value="Glyco_hydro_31_C"/>
</dbReference>
<dbReference type="Gene3D" id="2.60.40.1760">
    <property type="entry name" value="glycosyl hydrolase (family 31)"/>
    <property type="match status" value="1"/>
</dbReference>
<dbReference type="GO" id="GO:0004553">
    <property type="term" value="F:hydrolase activity, hydrolyzing O-glycosyl compounds"/>
    <property type="evidence" value="ECO:0007669"/>
    <property type="project" value="InterPro"/>
</dbReference>
<dbReference type="RefSeq" id="WP_103097879.1">
    <property type="nucleotide sequence ID" value="NZ_LYMM01000051.1"/>
</dbReference>
<comment type="similarity">
    <text evidence="1 2">Belongs to the glycosyl hydrolase 31 family.</text>
</comment>
<proteinExistence type="inferred from homology"/>